<name>A0A0S6UES7_NEOTH</name>
<feature type="domain" description="HicB-like antitoxin of toxin-antitoxin system" evidence="1">
    <location>
        <begin position="20"/>
        <end position="78"/>
    </location>
</feature>
<dbReference type="RefSeq" id="WP_051498634.1">
    <property type="nucleotide sequence ID" value="NZ_DF238840.1"/>
</dbReference>
<sequence length="85" mass="9777">MNKDILEKVLKGLADNNIRYEIIIHWSEEDQRYIAEVPELPGCMADGETYEEAVRNAQIVISEWIETAKSLGRNIPEPRGKLMYA</sequence>
<dbReference type="InterPro" id="IPR031807">
    <property type="entry name" value="HicB-like"/>
</dbReference>
<dbReference type="EMBL" id="DF238840">
    <property type="protein sequence ID" value="GAF26012.1"/>
    <property type="molecule type" value="Genomic_DNA"/>
</dbReference>
<dbReference type="InterPro" id="IPR035069">
    <property type="entry name" value="TTHA1013/TTHA0281-like"/>
</dbReference>
<protein>
    <submittedName>
        <fullName evidence="2">Uncharacterized conserved protein</fullName>
    </submittedName>
</protein>
<dbReference type="Proteomes" id="UP000063718">
    <property type="component" value="Unassembled WGS sequence"/>
</dbReference>
<organism evidence="2">
    <name type="scientific">Moorella thermoacetica Y72</name>
    <dbReference type="NCBI Taxonomy" id="1325331"/>
    <lineage>
        <taxon>Bacteria</taxon>
        <taxon>Bacillati</taxon>
        <taxon>Bacillota</taxon>
        <taxon>Clostridia</taxon>
        <taxon>Neomoorellales</taxon>
        <taxon>Neomoorellaceae</taxon>
        <taxon>Neomoorella</taxon>
    </lineage>
</organism>
<dbReference type="AlphaFoldDB" id="A0A0S6UES7"/>
<evidence type="ECO:0000313" key="2">
    <source>
        <dbReference type="EMBL" id="GAF26012.1"/>
    </source>
</evidence>
<evidence type="ECO:0000259" key="1">
    <source>
        <dbReference type="Pfam" id="PF15919"/>
    </source>
</evidence>
<dbReference type="Pfam" id="PF15919">
    <property type="entry name" value="HicB_lk_antitox"/>
    <property type="match status" value="1"/>
</dbReference>
<dbReference type="Gene3D" id="3.30.160.250">
    <property type="match status" value="1"/>
</dbReference>
<dbReference type="PANTHER" id="PTHR34504">
    <property type="entry name" value="ANTITOXIN HICB"/>
    <property type="match status" value="1"/>
</dbReference>
<dbReference type="InterPro" id="IPR051404">
    <property type="entry name" value="TA_system_antitoxin"/>
</dbReference>
<dbReference type="PANTHER" id="PTHR34504:SF2">
    <property type="entry name" value="UPF0150 PROTEIN SSL0259"/>
    <property type="match status" value="1"/>
</dbReference>
<proteinExistence type="predicted"/>
<gene>
    <name evidence="2" type="ORF">MTY_1349</name>
</gene>
<dbReference type="SUPFAM" id="SSF143100">
    <property type="entry name" value="TTHA1013/TTHA0281-like"/>
    <property type="match status" value="1"/>
</dbReference>
<reference evidence="2" key="1">
    <citation type="journal article" date="2014" name="Gene">
        <title>Genome-guided analysis of transformation efficiency and carbon dioxide assimilation by Moorella thermoacetica Y72.</title>
        <authorList>
            <person name="Tsukahara K."/>
            <person name="Kita A."/>
            <person name="Nakashimada Y."/>
            <person name="Hoshino T."/>
            <person name="Murakami K."/>
        </authorList>
    </citation>
    <scope>NUCLEOTIDE SEQUENCE [LARGE SCALE GENOMIC DNA]</scope>
    <source>
        <strain evidence="2">Y72</strain>
    </source>
</reference>
<accession>A0A0S6UES7</accession>